<keyword evidence="1" id="KW-0067">ATP-binding</keyword>
<evidence type="ECO:0000256" key="1">
    <source>
        <dbReference type="HAMAP-Rule" id="MF_02131"/>
    </source>
</evidence>
<keyword evidence="1" id="KW-0547">Nucleotide-binding</keyword>
<dbReference type="RefSeq" id="WP_250872569.1">
    <property type="nucleotide sequence ID" value="NZ_JALXFV010000002.1"/>
</dbReference>
<dbReference type="PANTHER" id="PTHR39648">
    <property type="entry name" value="6-HYDROXYMETHYL-7,8-DIHYDROPTERIN PYROPHOSPHOKINASE"/>
    <property type="match status" value="1"/>
</dbReference>
<keyword evidence="1" id="KW-0418">Kinase</keyword>
<dbReference type="Pfam" id="PF01973">
    <property type="entry name" value="MptE-like"/>
    <property type="match status" value="1"/>
</dbReference>
<evidence type="ECO:0000259" key="2">
    <source>
        <dbReference type="Pfam" id="PF01973"/>
    </source>
</evidence>
<keyword evidence="1" id="KW-0289">Folate biosynthesis</keyword>
<accession>A0ABD6ASA0</accession>
<keyword evidence="1" id="KW-0808">Transferase</keyword>
<protein>
    <recommendedName>
        <fullName evidence="1">6-hydroxymethyl-7,8-dihydropterin pyrophosphokinase</fullName>
        <shortName evidence="1">HPPK</shortName>
        <ecNumber evidence="1">2.7.6.3</ecNumber>
    </recommendedName>
    <alternativeName>
        <fullName evidence="1">2-amino-4-hydroxy-6-hydroxymethyldihydropteridine pyrophosphokinase</fullName>
    </alternativeName>
    <alternativeName>
        <fullName evidence="1">6-hydroxymethyl-7,8-dihydropterin diphosphokinase</fullName>
        <shortName evidence="1">6-HMPDK</shortName>
    </alternativeName>
    <alternativeName>
        <fullName evidence="1">7,8-dihydro-6-hydroxymethylpterin diphosphokinase</fullName>
    </alternativeName>
    <alternativeName>
        <fullName evidence="1">7,8-dihydro-6-hydroxymethylpterin pyrophosphokinase</fullName>
        <shortName evidence="1">PPPK</shortName>
    </alternativeName>
</protein>
<comment type="function">
    <text evidence="1">Catalyzes the transfer of diphosphate from ATP to 6-hydroxymethyl-7,8-dihydropterin (6-HMD), leading to 6-hydroxymethyl-7,8-dihydropterin diphosphate (6-HMDP).</text>
</comment>
<evidence type="ECO:0000313" key="3">
    <source>
        <dbReference type="EMBL" id="MFD1512599.1"/>
    </source>
</evidence>
<dbReference type="GO" id="GO:0046656">
    <property type="term" value="P:folic acid biosynthetic process"/>
    <property type="evidence" value="ECO:0007669"/>
    <property type="project" value="UniProtKB-KW"/>
</dbReference>
<dbReference type="GO" id="GO:0016301">
    <property type="term" value="F:kinase activity"/>
    <property type="evidence" value="ECO:0007669"/>
    <property type="project" value="UniProtKB-KW"/>
</dbReference>
<dbReference type="InterPro" id="IPR002826">
    <property type="entry name" value="MptE-like"/>
</dbReference>
<dbReference type="EC" id="2.7.6.3" evidence="1"/>
<sequence length="230" mass="25364">MRYSDWSPVYDAILRDFGYDRTGDERVRDRLATLTTSFDHDRLPLFEGAAVAVCGAAPSLADDLDLARRADVVVAASTAVDTCRDAGVAVDCMVTDLDKNPETAVELTREGTPVAVHAHGDNRPLVEAYVPELVDEWTLPTTQAEPVGPVENVGGFTDGDRAAFLADHFGAGSLVFPGWTFDDPTVDAEKRRKLAWAERLLYWLERRRDERFVVLDGRRDAIDTSALPVE</sequence>
<dbReference type="GO" id="GO:0003848">
    <property type="term" value="F:2-amino-4-hydroxy-6-hydroxymethyldihydropteridine diphosphokinase activity"/>
    <property type="evidence" value="ECO:0007669"/>
    <property type="project" value="UniProtKB-UniRule"/>
</dbReference>
<dbReference type="GO" id="GO:0046654">
    <property type="term" value="P:tetrahydrofolate biosynthetic process"/>
    <property type="evidence" value="ECO:0007669"/>
    <property type="project" value="UniProtKB-UniRule"/>
</dbReference>
<proteinExistence type="inferred from homology"/>
<dbReference type="HAMAP" id="MF_02131">
    <property type="entry name" value="HMPDK_arch"/>
    <property type="match status" value="1"/>
</dbReference>
<feature type="domain" description="6-hydroxymethylpterin diphosphokinase MptE-like" evidence="2">
    <location>
        <begin position="45"/>
        <end position="179"/>
    </location>
</feature>
<comment type="cofactor">
    <cofactor evidence="1">
        <name>Mg(2+)</name>
        <dbReference type="ChEBI" id="CHEBI:18420"/>
    </cofactor>
</comment>
<dbReference type="EMBL" id="JBHUDC010000002">
    <property type="protein sequence ID" value="MFD1512599.1"/>
    <property type="molecule type" value="Genomic_DNA"/>
</dbReference>
<gene>
    <name evidence="1" type="primary">mptE</name>
    <name evidence="3" type="ORF">ACFSBT_04800</name>
</gene>
<dbReference type="PANTHER" id="PTHR39648:SF1">
    <property type="entry name" value="6-HYDROXYMETHYL-7,8-DIHYDROPTERIN PYROPHOSPHOKINASE"/>
    <property type="match status" value="1"/>
</dbReference>
<comment type="similarity">
    <text evidence="1">Belongs to the archaeal 6-HMPDK family.</text>
</comment>
<organism evidence="3 4">
    <name type="scientific">Halomarina rubra</name>
    <dbReference type="NCBI Taxonomy" id="2071873"/>
    <lineage>
        <taxon>Archaea</taxon>
        <taxon>Methanobacteriati</taxon>
        <taxon>Methanobacteriota</taxon>
        <taxon>Stenosarchaea group</taxon>
        <taxon>Halobacteria</taxon>
        <taxon>Halobacteriales</taxon>
        <taxon>Natronomonadaceae</taxon>
        <taxon>Halomarina</taxon>
    </lineage>
</organism>
<dbReference type="Proteomes" id="UP001597187">
    <property type="component" value="Unassembled WGS sequence"/>
</dbReference>
<evidence type="ECO:0000313" key="4">
    <source>
        <dbReference type="Proteomes" id="UP001597187"/>
    </source>
</evidence>
<comment type="caution">
    <text evidence="3">The sequence shown here is derived from an EMBL/GenBank/DDBJ whole genome shotgun (WGS) entry which is preliminary data.</text>
</comment>
<comment type="catalytic activity">
    <reaction evidence="1">
        <text>6-hydroxymethyl-7,8-dihydropterin + ATP = (7,8-dihydropterin-6-yl)methyl diphosphate + AMP + H(+)</text>
        <dbReference type="Rhea" id="RHEA:11412"/>
        <dbReference type="ChEBI" id="CHEBI:15378"/>
        <dbReference type="ChEBI" id="CHEBI:30616"/>
        <dbReference type="ChEBI" id="CHEBI:44841"/>
        <dbReference type="ChEBI" id="CHEBI:72950"/>
        <dbReference type="ChEBI" id="CHEBI:456215"/>
        <dbReference type="EC" id="2.7.6.3"/>
    </reaction>
</comment>
<dbReference type="GO" id="GO:0005524">
    <property type="term" value="F:ATP binding"/>
    <property type="evidence" value="ECO:0007669"/>
    <property type="project" value="UniProtKB-UniRule"/>
</dbReference>
<reference evidence="3 4" key="1">
    <citation type="journal article" date="2019" name="Int. J. Syst. Evol. Microbiol.">
        <title>The Global Catalogue of Microorganisms (GCM) 10K type strain sequencing project: providing services to taxonomists for standard genome sequencing and annotation.</title>
        <authorList>
            <consortium name="The Broad Institute Genomics Platform"/>
            <consortium name="The Broad Institute Genome Sequencing Center for Infectious Disease"/>
            <person name="Wu L."/>
            <person name="Ma J."/>
        </authorList>
    </citation>
    <scope>NUCLEOTIDE SEQUENCE [LARGE SCALE GENOMIC DNA]</scope>
    <source>
        <strain evidence="3 4">CGMCC 1.12563</strain>
    </source>
</reference>
<keyword evidence="4" id="KW-1185">Reference proteome</keyword>
<keyword evidence="1" id="KW-0460">Magnesium</keyword>
<dbReference type="InterPro" id="IPR027510">
    <property type="entry name" value="HMPDK_MptE"/>
</dbReference>
<dbReference type="GO" id="GO:0000287">
    <property type="term" value="F:magnesium ion binding"/>
    <property type="evidence" value="ECO:0007669"/>
    <property type="project" value="UniProtKB-UniRule"/>
</dbReference>
<name>A0ABD6ASA0_9EURY</name>
<dbReference type="AlphaFoldDB" id="A0ABD6ASA0"/>
<comment type="pathway">
    <text evidence="1">Cofactor biosynthesis; tetrahydrofolate biosynthesis; 2-amino-4-hydroxy-6-hydroxymethyl-7,8-dihydropteridine diphosphate from 7,8-dihydroneopterin triphosphate: step 4/4.</text>
</comment>